<evidence type="ECO:0000313" key="3">
    <source>
        <dbReference type="EMBL" id="JAE39584.1"/>
    </source>
</evidence>
<keyword evidence="2" id="KW-1133">Transmembrane helix</keyword>
<keyword evidence="2" id="KW-0472">Membrane</keyword>
<keyword evidence="2" id="KW-0812">Transmembrane</keyword>
<feature type="compositionally biased region" description="Low complexity" evidence="1">
    <location>
        <begin position="87"/>
        <end position="103"/>
    </location>
</feature>
<proteinExistence type="predicted"/>
<evidence type="ECO:0000256" key="2">
    <source>
        <dbReference type="SAM" id="Phobius"/>
    </source>
</evidence>
<dbReference type="EMBL" id="GBRH01158312">
    <property type="protein sequence ID" value="JAE39584.1"/>
    <property type="molecule type" value="Transcribed_RNA"/>
</dbReference>
<organism evidence="3">
    <name type="scientific">Arundo donax</name>
    <name type="common">Giant reed</name>
    <name type="synonym">Donax arundinaceus</name>
    <dbReference type="NCBI Taxonomy" id="35708"/>
    <lineage>
        <taxon>Eukaryota</taxon>
        <taxon>Viridiplantae</taxon>
        <taxon>Streptophyta</taxon>
        <taxon>Embryophyta</taxon>
        <taxon>Tracheophyta</taxon>
        <taxon>Spermatophyta</taxon>
        <taxon>Magnoliopsida</taxon>
        <taxon>Liliopsida</taxon>
        <taxon>Poales</taxon>
        <taxon>Poaceae</taxon>
        <taxon>PACMAD clade</taxon>
        <taxon>Arundinoideae</taxon>
        <taxon>Arundineae</taxon>
        <taxon>Arundo</taxon>
    </lineage>
</organism>
<reference evidence="3" key="2">
    <citation type="journal article" date="2015" name="Data Brief">
        <title>Shoot transcriptome of the giant reed, Arundo donax.</title>
        <authorList>
            <person name="Barrero R.A."/>
            <person name="Guerrero F.D."/>
            <person name="Moolhuijzen P."/>
            <person name="Goolsby J.A."/>
            <person name="Tidwell J."/>
            <person name="Bellgard S.E."/>
            <person name="Bellgard M.I."/>
        </authorList>
    </citation>
    <scope>NUCLEOTIDE SEQUENCE</scope>
    <source>
        <tissue evidence="3">Shoot tissue taken approximately 20 cm above the soil surface</tissue>
    </source>
</reference>
<dbReference type="AlphaFoldDB" id="A0A0A9HUR6"/>
<reference evidence="3" key="1">
    <citation type="submission" date="2014-09" db="EMBL/GenBank/DDBJ databases">
        <authorList>
            <person name="Magalhaes I.L.F."/>
            <person name="Oliveira U."/>
            <person name="Santos F.R."/>
            <person name="Vidigal T.H.D.A."/>
            <person name="Brescovit A.D."/>
            <person name="Santos A.J."/>
        </authorList>
    </citation>
    <scope>NUCLEOTIDE SEQUENCE</scope>
    <source>
        <tissue evidence="3">Shoot tissue taken approximately 20 cm above the soil surface</tissue>
    </source>
</reference>
<feature type="compositionally biased region" description="Basic and acidic residues" evidence="1">
    <location>
        <begin position="35"/>
        <end position="57"/>
    </location>
</feature>
<feature type="region of interest" description="Disordered" evidence="1">
    <location>
        <begin position="1"/>
        <end position="103"/>
    </location>
</feature>
<accession>A0A0A9HUR6</accession>
<sequence length="140" mass="14751">MEGPVSSNRLAPPTRHTATLCCGGGVEDEGWSLPRRGEAARKSVGRRRSEEGKESAAARKRRSGASTAAMRRREAAGGGRAPRPRSCRASSSWPAPRRASPSSLRARLVTLSAAGGVAVVAAHGVVVVKTMGARGRRRWL</sequence>
<protein>
    <submittedName>
        <fullName evidence="3">Uncharacterized protein</fullName>
    </submittedName>
</protein>
<feature type="transmembrane region" description="Helical" evidence="2">
    <location>
        <begin position="108"/>
        <end position="128"/>
    </location>
</feature>
<name>A0A0A9HUR6_ARUDO</name>
<evidence type="ECO:0000256" key="1">
    <source>
        <dbReference type="SAM" id="MobiDB-lite"/>
    </source>
</evidence>